<evidence type="ECO:0000256" key="2">
    <source>
        <dbReference type="ARBA" id="ARBA00008107"/>
    </source>
</evidence>
<protein>
    <recommendedName>
        <fullName evidence="7">Phosphate-specific transport system accessory protein PhoU</fullName>
    </recommendedName>
</protein>
<reference evidence="9 10" key="1">
    <citation type="submission" date="2016-07" db="EMBL/GenBank/DDBJ databases">
        <title>Caryophanon latum genome sequencing.</title>
        <authorList>
            <person name="Verma A."/>
            <person name="Pal Y."/>
            <person name="Krishnamurthi S."/>
        </authorList>
    </citation>
    <scope>NUCLEOTIDE SEQUENCE [LARGE SCALE GENOMIC DNA]</scope>
    <source>
        <strain evidence="9 10">DSM 14151</strain>
    </source>
</reference>
<dbReference type="PIRSF" id="PIRSF003107">
    <property type="entry name" value="PhoU"/>
    <property type="match status" value="1"/>
</dbReference>
<dbReference type="InterPro" id="IPR038078">
    <property type="entry name" value="PhoU-like_sf"/>
</dbReference>
<evidence type="ECO:0000256" key="5">
    <source>
        <dbReference type="ARBA" id="ARBA00022490"/>
    </source>
</evidence>
<dbReference type="EMBL" id="MATO01000035">
    <property type="protein sequence ID" value="OCS90649.1"/>
    <property type="molecule type" value="Genomic_DNA"/>
</dbReference>
<evidence type="ECO:0000259" key="8">
    <source>
        <dbReference type="Pfam" id="PF01895"/>
    </source>
</evidence>
<dbReference type="Gene3D" id="1.20.58.220">
    <property type="entry name" value="Phosphate transport system protein phou homolog 2, domain 2"/>
    <property type="match status" value="1"/>
</dbReference>
<keyword evidence="4 7" id="KW-0813">Transport</keyword>
<evidence type="ECO:0000256" key="1">
    <source>
        <dbReference type="ARBA" id="ARBA00004496"/>
    </source>
</evidence>
<dbReference type="GO" id="GO:0006817">
    <property type="term" value="P:phosphate ion transport"/>
    <property type="evidence" value="ECO:0007669"/>
    <property type="project" value="UniProtKB-KW"/>
</dbReference>
<dbReference type="Pfam" id="PF01895">
    <property type="entry name" value="PhoU"/>
    <property type="match status" value="2"/>
</dbReference>
<organism evidence="9 10">
    <name type="scientific">Caryophanon latum</name>
    <dbReference type="NCBI Taxonomy" id="33977"/>
    <lineage>
        <taxon>Bacteria</taxon>
        <taxon>Bacillati</taxon>
        <taxon>Bacillota</taxon>
        <taxon>Bacilli</taxon>
        <taxon>Bacillales</taxon>
        <taxon>Caryophanaceae</taxon>
        <taxon>Caryophanon</taxon>
    </lineage>
</organism>
<dbReference type="NCBIfam" id="TIGR02135">
    <property type="entry name" value="phoU_full"/>
    <property type="match status" value="1"/>
</dbReference>
<accession>A0A1C0YU17</accession>
<feature type="domain" description="PhoU" evidence="8">
    <location>
        <begin position="18"/>
        <end position="105"/>
    </location>
</feature>
<name>A0A1C0YU17_9BACL</name>
<comment type="subcellular location">
    <subcellularLocation>
        <location evidence="1 7">Cytoplasm</location>
    </subcellularLocation>
</comment>
<evidence type="ECO:0000256" key="6">
    <source>
        <dbReference type="ARBA" id="ARBA00022592"/>
    </source>
</evidence>
<evidence type="ECO:0000313" key="9">
    <source>
        <dbReference type="EMBL" id="OCS90649.1"/>
    </source>
</evidence>
<dbReference type="GO" id="GO:0045936">
    <property type="term" value="P:negative regulation of phosphate metabolic process"/>
    <property type="evidence" value="ECO:0007669"/>
    <property type="project" value="InterPro"/>
</dbReference>
<evidence type="ECO:0000256" key="7">
    <source>
        <dbReference type="PIRNR" id="PIRNR003107"/>
    </source>
</evidence>
<keyword evidence="10" id="KW-1185">Reference proteome</keyword>
<comment type="similarity">
    <text evidence="2 7">Belongs to the PhoU family.</text>
</comment>
<dbReference type="GO" id="GO:0030643">
    <property type="term" value="P:intracellular phosphate ion homeostasis"/>
    <property type="evidence" value="ECO:0007669"/>
    <property type="project" value="InterPro"/>
</dbReference>
<comment type="subunit">
    <text evidence="3 7">Homodimer.</text>
</comment>
<dbReference type="PANTHER" id="PTHR42930:SF3">
    <property type="entry name" value="PHOSPHATE-SPECIFIC TRANSPORT SYSTEM ACCESSORY PROTEIN PHOU"/>
    <property type="match status" value="1"/>
</dbReference>
<evidence type="ECO:0000313" key="10">
    <source>
        <dbReference type="Proteomes" id="UP000093482"/>
    </source>
</evidence>
<keyword evidence="5 7" id="KW-0963">Cytoplasm</keyword>
<feature type="domain" description="PhoU" evidence="8">
    <location>
        <begin position="121"/>
        <end position="204"/>
    </location>
</feature>
<evidence type="ECO:0000256" key="4">
    <source>
        <dbReference type="ARBA" id="ARBA00022448"/>
    </source>
</evidence>
<evidence type="ECO:0000256" key="3">
    <source>
        <dbReference type="ARBA" id="ARBA00011738"/>
    </source>
</evidence>
<dbReference type="RefSeq" id="WP_066464546.1">
    <property type="nucleotide sequence ID" value="NZ_MATO01000035.1"/>
</dbReference>
<dbReference type="FunFam" id="1.20.58.220:FF:000004">
    <property type="entry name" value="Phosphate-specific transport system accessory protein PhoU"/>
    <property type="match status" value="1"/>
</dbReference>
<dbReference type="AlphaFoldDB" id="A0A1C0YU17"/>
<dbReference type="InterPro" id="IPR026022">
    <property type="entry name" value="PhoU_dom"/>
</dbReference>
<proteinExistence type="inferred from homology"/>
<gene>
    <name evidence="9" type="ORF">A6K76_10905</name>
</gene>
<comment type="function">
    <text evidence="7">Plays a role in the regulation of phosphate uptake.</text>
</comment>
<dbReference type="Proteomes" id="UP000093482">
    <property type="component" value="Unassembled WGS sequence"/>
</dbReference>
<comment type="caution">
    <text evidence="9">The sequence shown here is derived from an EMBL/GenBank/DDBJ whole genome shotgun (WGS) entry which is preliminary data.</text>
</comment>
<dbReference type="PANTHER" id="PTHR42930">
    <property type="entry name" value="PHOSPHATE-SPECIFIC TRANSPORT SYSTEM ACCESSORY PROTEIN PHOU"/>
    <property type="match status" value="1"/>
</dbReference>
<dbReference type="InterPro" id="IPR028366">
    <property type="entry name" value="PhoU"/>
</dbReference>
<dbReference type="OrthoDB" id="9814256at2"/>
<dbReference type="GO" id="GO:0005737">
    <property type="term" value="C:cytoplasm"/>
    <property type="evidence" value="ECO:0007669"/>
    <property type="project" value="UniProtKB-SubCell"/>
</dbReference>
<keyword evidence="6 7" id="KW-0592">Phosphate transport</keyword>
<dbReference type="SUPFAM" id="SSF109755">
    <property type="entry name" value="PhoU-like"/>
    <property type="match status" value="1"/>
</dbReference>
<sequence length="219" mass="25068">MNVRERFELALMGIQHQLTELSDLSIEALEQAFTALENRDLELALNVIEDDMHINRLEEMINDQAILLITRQQPVAKDLRQLMVIVKAASDMERVADYAVDIAKETIRIGENAPTVDLTHLRDMHQKTVTMLRSSVEAFVERDMIKAKDVAQLDDEVDELYGVTVRELLELSVADSSCIKVVSHLSFVSRFLERCADHSTNICEHLFYLVKGEHYELNN</sequence>